<accession>A0A0E9S845</accession>
<evidence type="ECO:0000313" key="1">
    <source>
        <dbReference type="EMBL" id="JAH36713.1"/>
    </source>
</evidence>
<reference evidence="1" key="1">
    <citation type="submission" date="2014-11" db="EMBL/GenBank/DDBJ databases">
        <authorList>
            <person name="Amaro Gonzalez C."/>
        </authorList>
    </citation>
    <scope>NUCLEOTIDE SEQUENCE</scope>
</reference>
<sequence>MYVAQRNVICSYNPTKVNS</sequence>
<dbReference type="EMBL" id="GBXM01071864">
    <property type="protein sequence ID" value="JAH36713.1"/>
    <property type="molecule type" value="Transcribed_RNA"/>
</dbReference>
<protein>
    <submittedName>
        <fullName evidence="1">Uncharacterized protein</fullName>
    </submittedName>
</protein>
<organism evidence="1">
    <name type="scientific">Anguilla anguilla</name>
    <name type="common">European freshwater eel</name>
    <name type="synonym">Muraena anguilla</name>
    <dbReference type="NCBI Taxonomy" id="7936"/>
    <lineage>
        <taxon>Eukaryota</taxon>
        <taxon>Metazoa</taxon>
        <taxon>Chordata</taxon>
        <taxon>Craniata</taxon>
        <taxon>Vertebrata</taxon>
        <taxon>Euteleostomi</taxon>
        <taxon>Actinopterygii</taxon>
        <taxon>Neopterygii</taxon>
        <taxon>Teleostei</taxon>
        <taxon>Anguilliformes</taxon>
        <taxon>Anguillidae</taxon>
        <taxon>Anguilla</taxon>
    </lineage>
</organism>
<reference evidence="1" key="2">
    <citation type="journal article" date="2015" name="Fish Shellfish Immunol.">
        <title>Early steps in the European eel (Anguilla anguilla)-Vibrio vulnificus interaction in the gills: Role of the RtxA13 toxin.</title>
        <authorList>
            <person name="Callol A."/>
            <person name="Pajuelo D."/>
            <person name="Ebbesson L."/>
            <person name="Teles M."/>
            <person name="MacKenzie S."/>
            <person name="Amaro C."/>
        </authorList>
    </citation>
    <scope>NUCLEOTIDE SEQUENCE</scope>
</reference>
<dbReference type="AlphaFoldDB" id="A0A0E9S845"/>
<name>A0A0E9S845_ANGAN</name>
<proteinExistence type="predicted"/>